<dbReference type="SMART" id="SM01001">
    <property type="entry name" value="AIRC"/>
    <property type="match status" value="1"/>
</dbReference>
<dbReference type="Pfam" id="PF00731">
    <property type="entry name" value="AIRC"/>
    <property type="match status" value="1"/>
</dbReference>
<keyword evidence="8" id="KW-0210">Decarboxylase</keyword>
<comment type="similarity">
    <text evidence="3">In the C-terminal section; belongs to the AIR carboxylase family. Class II subfamily.</text>
</comment>
<keyword evidence="14" id="KW-1185">Reference proteome</keyword>
<dbReference type="GO" id="GO:0005829">
    <property type="term" value="C:cytosol"/>
    <property type="evidence" value="ECO:0007669"/>
    <property type="project" value="TreeGrafter"/>
</dbReference>
<dbReference type="HAMAP" id="MF_00137">
    <property type="entry name" value="SAICAR_synth"/>
    <property type="match status" value="1"/>
</dbReference>
<comment type="caution">
    <text evidence="13">The sequence shown here is derived from an EMBL/GenBank/DDBJ whole genome shotgun (WGS) entry which is preliminary data.</text>
</comment>
<dbReference type="GO" id="GO:0016831">
    <property type="term" value="F:carboxy-lyase activity"/>
    <property type="evidence" value="ECO:0007669"/>
    <property type="project" value="UniProtKB-KW"/>
</dbReference>
<keyword evidence="10" id="KW-0456">Lyase</keyword>
<dbReference type="EMBL" id="CAJGYM010000014">
    <property type="protein sequence ID" value="CAD6190160.1"/>
    <property type="molecule type" value="Genomic_DNA"/>
</dbReference>
<dbReference type="Gene3D" id="3.30.200.20">
    <property type="entry name" value="Phosphorylase Kinase, domain 1"/>
    <property type="match status" value="1"/>
</dbReference>
<dbReference type="InterPro" id="IPR018236">
    <property type="entry name" value="SAICAR_synthetase_CS"/>
</dbReference>
<keyword evidence="6" id="KW-0547">Nucleotide-binding</keyword>
<dbReference type="FunFam" id="3.30.200.20:FF:000183">
    <property type="entry name" value="Probable multifunctional protein ADE2"/>
    <property type="match status" value="1"/>
</dbReference>
<evidence type="ECO:0000256" key="8">
    <source>
        <dbReference type="ARBA" id="ARBA00022793"/>
    </source>
</evidence>
<keyword evidence="11" id="KW-0511">Multifunctional enzyme</keyword>
<comment type="similarity">
    <text evidence="4">In the N-terminal section; belongs to the SAICAR synthetase family.</text>
</comment>
<dbReference type="HAMAP" id="MF_02045">
    <property type="entry name" value="PurE_classII"/>
    <property type="match status" value="1"/>
</dbReference>
<gene>
    <name evidence="13" type="ORF">CAUJ_LOCUS6079</name>
</gene>
<dbReference type="AlphaFoldDB" id="A0A8S1HAN6"/>
<dbReference type="CDD" id="cd01416">
    <property type="entry name" value="SAICAR_synt_Ade5"/>
    <property type="match status" value="1"/>
</dbReference>
<dbReference type="Pfam" id="PF01259">
    <property type="entry name" value="SAICAR_synt"/>
    <property type="match status" value="1"/>
</dbReference>
<evidence type="ECO:0000256" key="10">
    <source>
        <dbReference type="ARBA" id="ARBA00023239"/>
    </source>
</evidence>
<evidence type="ECO:0000256" key="6">
    <source>
        <dbReference type="ARBA" id="ARBA00022741"/>
    </source>
</evidence>
<dbReference type="Gene3D" id="3.40.50.1970">
    <property type="match status" value="1"/>
</dbReference>
<accession>A0A8S1HAN6</accession>
<evidence type="ECO:0000313" key="14">
    <source>
        <dbReference type="Proteomes" id="UP000835052"/>
    </source>
</evidence>
<dbReference type="GO" id="GO:0004639">
    <property type="term" value="F:phosphoribosylaminoimidazolesuccinocarboxamide synthase activity"/>
    <property type="evidence" value="ECO:0007669"/>
    <property type="project" value="InterPro"/>
</dbReference>
<organism evidence="13 14">
    <name type="scientific">Caenorhabditis auriculariae</name>
    <dbReference type="NCBI Taxonomy" id="2777116"/>
    <lineage>
        <taxon>Eukaryota</taxon>
        <taxon>Metazoa</taxon>
        <taxon>Ecdysozoa</taxon>
        <taxon>Nematoda</taxon>
        <taxon>Chromadorea</taxon>
        <taxon>Rhabditida</taxon>
        <taxon>Rhabditina</taxon>
        <taxon>Rhabditomorpha</taxon>
        <taxon>Rhabditoidea</taxon>
        <taxon>Rhabditidae</taxon>
        <taxon>Peloderinae</taxon>
        <taxon>Caenorhabditis</taxon>
    </lineage>
</organism>
<protein>
    <recommendedName>
        <fullName evidence="12">PurE domain-containing protein</fullName>
    </recommendedName>
</protein>
<reference evidence="13" key="1">
    <citation type="submission" date="2020-10" db="EMBL/GenBank/DDBJ databases">
        <authorList>
            <person name="Kikuchi T."/>
        </authorList>
    </citation>
    <scope>NUCLEOTIDE SEQUENCE</scope>
    <source>
        <strain evidence="13">NKZ352</strain>
    </source>
</reference>
<comment type="pathway">
    <text evidence="1">Purine metabolism; IMP biosynthesis via de novo pathway; 5-amino-1-(5-phospho-D-ribosyl)imidazole-4-carboxamide from 5-amino-1-(5-phospho-D-ribosyl)imidazole-4-carboxylate: step 1/2.</text>
</comment>
<dbReference type="InterPro" id="IPR050089">
    <property type="entry name" value="SAICAR_synthetase"/>
</dbReference>
<dbReference type="InterPro" id="IPR033626">
    <property type="entry name" value="PurE_classII"/>
</dbReference>
<comment type="pathway">
    <text evidence="2">Purine metabolism; IMP biosynthesis via de novo pathway; 5-amino-1-(5-phospho-D-ribosyl)imidazole-4-carboxylate from 5-amino-1-(5-phospho-D-ribosyl)imidazole (carboxylase route): step 1/1.</text>
</comment>
<evidence type="ECO:0000313" key="13">
    <source>
        <dbReference type="EMBL" id="CAD6190160.1"/>
    </source>
</evidence>
<dbReference type="SUPFAM" id="SSF52255">
    <property type="entry name" value="N5-CAIR mutase (phosphoribosylaminoimidazole carboxylase, PurE)"/>
    <property type="match status" value="1"/>
</dbReference>
<evidence type="ECO:0000256" key="3">
    <source>
        <dbReference type="ARBA" id="ARBA00010478"/>
    </source>
</evidence>
<dbReference type="InterPro" id="IPR000031">
    <property type="entry name" value="PurE_dom"/>
</dbReference>
<dbReference type="PANTHER" id="PTHR43599">
    <property type="entry name" value="MULTIFUNCTIONAL PROTEIN ADE2"/>
    <property type="match status" value="1"/>
</dbReference>
<dbReference type="OrthoDB" id="9991235at2759"/>
<dbReference type="GO" id="GO:0006189">
    <property type="term" value="P:'de novo' IMP biosynthetic process"/>
    <property type="evidence" value="ECO:0007669"/>
    <property type="project" value="InterPro"/>
</dbReference>
<feature type="domain" description="PurE" evidence="12">
    <location>
        <begin position="267"/>
        <end position="413"/>
    </location>
</feature>
<keyword evidence="9" id="KW-0067">ATP-binding</keyword>
<evidence type="ECO:0000256" key="11">
    <source>
        <dbReference type="ARBA" id="ARBA00023268"/>
    </source>
</evidence>
<sequence>MSLTETSKDPANLTKQAEGKTKQIFAIKGFHDHVVIRSKNDLTAFNAARKDELEGKSKIANSTTCNVFSYLQAIGLPTHFETLLSDTEFIAKRCTMIPIEWVARRVATGSFLKRNPGVAEGYRFNDVKIETFFKDDANNDPQWTDEQIISAKMKFAGLKIGPAEIKLMKKLTKTIFRVLEKGWALSECSLIDMKVEFGVTSGGQVVLADVIDNDSWRVWPHNDKRLQLDKQTYRDLKEVTTEGLELVIKNYEKVMNLTAKFTKTPSTRVVIFMGSASDVAFCQKIATEAKRLGVDVVLRVSSAHKTTSETLSMVSEYEDGGVPTVVIAVAGRSNGLGPVIAGHSTLPVINCPPPSEQLAEDVWSSLRMPSGIGCSTLLDPKEAALAAAKILATHDHMVFGRVLTTQLQHYMTIYTADHTLNKAH</sequence>
<dbReference type="Proteomes" id="UP000835052">
    <property type="component" value="Unassembled WGS sequence"/>
</dbReference>
<evidence type="ECO:0000256" key="2">
    <source>
        <dbReference type="ARBA" id="ARBA00004747"/>
    </source>
</evidence>
<proteinExistence type="inferred from homology"/>
<dbReference type="PANTHER" id="PTHR43599:SF3">
    <property type="entry name" value="SI:DKEY-6E2.2"/>
    <property type="match status" value="1"/>
</dbReference>
<evidence type="ECO:0000256" key="9">
    <source>
        <dbReference type="ARBA" id="ARBA00022840"/>
    </source>
</evidence>
<evidence type="ECO:0000256" key="7">
    <source>
        <dbReference type="ARBA" id="ARBA00022755"/>
    </source>
</evidence>
<dbReference type="SUPFAM" id="SSF56104">
    <property type="entry name" value="SAICAR synthase-like"/>
    <property type="match status" value="1"/>
</dbReference>
<evidence type="ECO:0000256" key="5">
    <source>
        <dbReference type="ARBA" id="ARBA00022598"/>
    </source>
</evidence>
<keyword evidence="7" id="KW-0658">Purine biosynthesis</keyword>
<keyword evidence="5" id="KW-0436">Ligase</keyword>
<name>A0A8S1HAN6_9PELO</name>
<evidence type="ECO:0000256" key="4">
    <source>
        <dbReference type="ARBA" id="ARBA00011020"/>
    </source>
</evidence>
<dbReference type="InterPro" id="IPR028923">
    <property type="entry name" value="SAICAR_synt/ADE2_N"/>
</dbReference>
<dbReference type="GO" id="GO:0005524">
    <property type="term" value="F:ATP binding"/>
    <property type="evidence" value="ECO:0007669"/>
    <property type="project" value="UniProtKB-KW"/>
</dbReference>
<evidence type="ECO:0000259" key="12">
    <source>
        <dbReference type="SMART" id="SM01001"/>
    </source>
</evidence>
<dbReference type="FunFam" id="3.30.470.20:FF:000020">
    <property type="entry name" value="Probable multifunctional protein ADE2"/>
    <property type="match status" value="1"/>
</dbReference>
<evidence type="ECO:0000256" key="1">
    <source>
        <dbReference type="ARBA" id="ARBA00004672"/>
    </source>
</evidence>
<dbReference type="PROSITE" id="PS01057">
    <property type="entry name" value="SAICAR_SYNTHETASE_1"/>
    <property type="match status" value="1"/>
</dbReference>
<dbReference type="Gene3D" id="3.30.470.20">
    <property type="entry name" value="ATP-grasp fold, B domain"/>
    <property type="match status" value="1"/>
</dbReference>
<dbReference type="FunFam" id="3.40.50.1970:FF:000006">
    <property type="entry name" value="Probable multifunctional protein ADE2"/>
    <property type="match status" value="1"/>
</dbReference>